<feature type="signal peptide" evidence="1">
    <location>
        <begin position="1"/>
        <end position="23"/>
    </location>
</feature>
<organism evidence="3 4">
    <name type="scientific">Pseudomonas weihenstephanensis</name>
    <dbReference type="NCBI Taxonomy" id="1608994"/>
    <lineage>
        <taxon>Bacteria</taxon>
        <taxon>Pseudomonadati</taxon>
        <taxon>Pseudomonadota</taxon>
        <taxon>Gammaproteobacteria</taxon>
        <taxon>Pseudomonadales</taxon>
        <taxon>Pseudomonadaceae</taxon>
        <taxon>Pseudomonas</taxon>
    </lineage>
</organism>
<keyword evidence="4" id="KW-1185">Reference proteome</keyword>
<name>A0ABS1ZLY1_9PSED</name>
<dbReference type="RefSeq" id="WP_059763107.1">
    <property type="nucleotide sequence ID" value="NZ_JAAEBW010000015.1"/>
</dbReference>
<dbReference type="InterPro" id="IPR053167">
    <property type="entry name" value="Spore_coat_component"/>
</dbReference>
<protein>
    <submittedName>
        <fullName evidence="3">Spore coat protein U domain-containing protein</fullName>
    </submittedName>
</protein>
<feature type="chain" id="PRO_5045365939" evidence="1">
    <location>
        <begin position="24"/>
        <end position="178"/>
    </location>
</feature>
<comment type="caution">
    <text evidence="3">The sequence shown here is derived from an EMBL/GenBank/DDBJ whole genome shotgun (WGS) entry which is preliminary data.</text>
</comment>
<feature type="domain" description="Spore coat protein U/FanG" evidence="2">
    <location>
        <begin position="28"/>
        <end position="174"/>
    </location>
</feature>
<sequence>MQSLSSRLGLSLLGLMLASSAHGATTLTGQLSSTLTLTASCQVNGAVGTTGLSFGTLNFGSQTTLFSSANAQVVSGSNNGISILCSPGTTSTLKVRAGLHDTLSAPNTRALADSAGNYVGYDIFTDSGLTTVLPVDGTVPVPVSTGTANVINLYGKAVGKASLPPGTYTDSVAVELTF</sequence>
<dbReference type="EMBL" id="JAAEBW010000015">
    <property type="protein sequence ID" value="MBM1197488.1"/>
    <property type="molecule type" value="Genomic_DNA"/>
</dbReference>
<dbReference type="InterPro" id="IPR007893">
    <property type="entry name" value="Spore_coat_U/FanG"/>
</dbReference>
<gene>
    <name evidence="3" type="ORF">GYN02_20190</name>
</gene>
<dbReference type="PANTHER" id="PTHR37089:SF4">
    <property type="entry name" value="EXPORTED PROTEIN"/>
    <property type="match status" value="1"/>
</dbReference>
<evidence type="ECO:0000259" key="2">
    <source>
        <dbReference type="Pfam" id="PF05229"/>
    </source>
</evidence>
<dbReference type="Pfam" id="PF05229">
    <property type="entry name" value="SCPU"/>
    <property type="match status" value="1"/>
</dbReference>
<accession>A0ABS1ZLY1</accession>
<dbReference type="PANTHER" id="PTHR37089">
    <property type="entry name" value="PROTEIN U-RELATED"/>
    <property type="match status" value="1"/>
</dbReference>
<dbReference type="Proteomes" id="UP000809529">
    <property type="component" value="Unassembled WGS sequence"/>
</dbReference>
<dbReference type="SMART" id="SM00972">
    <property type="entry name" value="SCPU"/>
    <property type="match status" value="1"/>
</dbReference>
<evidence type="ECO:0000256" key="1">
    <source>
        <dbReference type="SAM" id="SignalP"/>
    </source>
</evidence>
<evidence type="ECO:0000313" key="3">
    <source>
        <dbReference type="EMBL" id="MBM1197488.1"/>
    </source>
</evidence>
<evidence type="ECO:0000313" key="4">
    <source>
        <dbReference type="Proteomes" id="UP000809529"/>
    </source>
</evidence>
<reference evidence="3 4" key="1">
    <citation type="submission" date="2020-01" db="EMBL/GenBank/DDBJ databases">
        <title>Comparative genomics of meat spoilage bacteria.</title>
        <authorList>
            <person name="Hilgarth M."/>
            <person name="Vogel R.F."/>
        </authorList>
    </citation>
    <scope>NUCLEOTIDE SEQUENCE [LARGE SCALE GENOMIC DNA]</scope>
    <source>
        <strain evidence="3 4">TMW2.2077</strain>
    </source>
</reference>
<proteinExistence type="predicted"/>
<keyword evidence="3" id="KW-0946">Virion</keyword>
<keyword evidence="3" id="KW-0167">Capsid protein</keyword>
<keyword evidence="1" id="KW-0732">Signal</keyword>